<organism evidence="1 2">
    <name type="scientific">Scophthalmus maximus</name>
    <name type="common">Turbot</name>
    <name type="synonym">Psetta maxima</name>
    <dbReference type="NCBI Taxonomy" id="52904"/>
    <lineage>
        <taxon>Eukaryota</taxon>
        <taxon>Metazoa</taxon>
        <taxon>Chordata</taxon>
        <taxon>Craniata</taxon>
        <taxon>Vertebrata</taxon>
        <taxon>Euteleostomi</taxon>
        <taxon>Actinopterygii</taxon>
        <taxon>Neopterygii</taxon>
        <taxon>Teleostei</taxon>
        <taxon>Neoteleostei</taxon>
        <taxon>Acanthomorphata</taxon>
        <taxon>Carangaria</taxon>
        <taxon>Pleuronectiformes</taxon>
        <taxon>Pleuronectoidei</taxon>
        <taxon>Scophthalmidae</taxon>
        <taxon>Scophthalmus</taxon>
    </lineage>
</organism>
<dbReference type="Proteomes" id="UP000438429">
    <property type="component" value="Unassembled WGS sequence"/>
</dbReference>
<gene>
    <name evidence="1" type="ORF">F2P81_024020</name>
</gene>
<accession>A0A6A4RVJ8</accession>
<name>A0A6A4RVJ8_SCOMX</name>
<reference evidence="1 2" key="1">
    <citation type="submission" date="2019-06" db="EMBL/GenBank/DDBJ databases">
        <title>Draft genomes of female and male turbot (Scophthalmus maximus).</title>
        <authorList>
            <person name="Xu H."/>
            <person name="Xu X.-W."/>
            <person name="Shao C."/>
            <person name="Chen S."/>
        </authorList>
    </citation>
    <scope>NUCLEOTIDE SEQUENCE [LARGE SCALE GENOMIC DNA]</scope>
    <source>
        <strain evidence="1">Ysfricsl-2016a</strain>
        <tissue evidence="1">Blood</tissue>
    </source>
</reference>
<sequence>MRTEEENIGGLVESGSSVLISQSDTKRGSFSTGFPSGLFIHSVFGEDFTLSFCYQDSMLQYVTQKTECPCGRALVTSIITFKQRHDGDKA</sequence>
<evidence type="ECO:0000313" key="2">
    <source>
        <dbReference type="Proteomes" id="UP000438429"/>
    </source>
</evidence>
<proteinExistence type="predicted"/>
<evidence type="ECO:0000313" key="1">
    <source>
        <dbReference type="EMBL" id="KAF0023390.1"/>
    </source>
</evidence>
<dbReference type="AlphaFoldDB" id="A0A6A4RVJ8"/>
<dbReference type="EMBL" id="VEVO01000022">
    <property type="protein sequence ID" value="KAF0023390.1"/>
    <property type="molecule type" value="Genomic_DNA"/>
</dbReference>
<protein>
    <submittedName>
        <fullName evidence="1">Uncharacterized protein</fullName>
    </submittedName>
</protein>
<comment type="caution">
    <text evidence="1">The sequence shown here is derived from an EMBL/GenBank/DDBJ whole genome shotgun (WGS) entry which is preliminary data.</text>
</comment>